<dbReference type="WBParaSite" id="JU765_v2.g18462.t2">
    <property type="protein sequence ID" value="JU765_v2.g18462.t2"/>
    <property type="gene ID" value="JU765_v2.g18462"/>
</dbReference>
<evidence type="ECO:0000313" key="1">
    <source>
        <dbReference type="Proteomes" id="UP000887576"/>
    </source>
</evidence>
<evidence type="ECO:0000313" key="2">
    <source>
        <dbReference type="WBParaSite" id="JU765_v2.g18462.t2"/>
    </source>
</evidence>
<reference evidence="2" key="1">
    <citation type="submission" date="2022-11" db="UniProtKB">
        <authorList>
            <consortium name="WormBaseParasite"/>
        </authorList>
    </citation>
    <scope>IDENTIFICATION</scope>
</reference>
<organism evidence="1 2">
    <name type="scientific">Panagrolaimus sp. JU765</name>
    <dbReference type="NCBI Taxonomy" id="591449"/>
    <lineage>
        <taxon>Eukaryota</taxon>
        <taxon>Metazoa</taxon>
        <taxon>Ecdysozoa</taxon>
        <taxon>Nematoda</taxon>
        <taxon>Chromadorea</taxon>
        <taxon>Rhabditida</taxon>
        <taxon>Tylenchina</taxon>
        <taxon>Panagrolaimomorpha</taxon>
        <taxon>Panagrolaimoidea</taxon>
        <taxon>Panagrolaimidae</taxon>
        <taxon>Panagrolaimus</taxon>
    </lineage>
</organism>
<accession>A0AC34QR50</accession>
<protein>
    <submittedName>
        <fullName evidence="2">Uncharacterized protein</fullName>
    </submittedName>
</protein>
<name>A0AC34QR50_9BILA</name>
<sequence>MSFLIGIFIDQRGAEISYYDQTTDEFTYRSPIPAKLDQIISNLKSEFKETLIKIYVVSDESSNIDCNLIDDPLVHPLLIDDLDFTHYSSIKLTSETKIVLIDFNSTLCEYATSKNNVLEYEPVKCLEACVDMENHLKLMLQCFECELNQLHLLIYKLHTLDKDPAYNYLELIKKESKNFSSYTVFTHLLNSEKAIIYGRYLSNDNVQSLLKLQKCFFFNEIELKASNFEVNKVIPLYRAIGTYESQTRLMGIDLGASRIVVCVSRNGRTELVQIDQEYSMPSVISFTEDEPVIGNVARRHFAKKPELVLFDLKHLRDTKRHLFGYRWPFGHCIEPEKSSFVFQSKESFKQYSTIDIYQTLLQKIKHSASVYQLDLNEGEDVNQAVITVPNFDNELMLEDTFGAARSVGLKILDIITETHADLLYFLSNKEFSKGETVAVVDIGGGTGFVEKFNFEEGFHEKLDLSFFCGKEINEELETALRNLFSRSFKIETTFDLKEKLEIEKIKENLSFEEE</sequence>
<dbReference type="Proteomes" id="UP000887576">
    <property type="component" value="Unplaced"/>
</dbReference>
<proteinExistence type="predicted"/>